<feature type="chain" id="PRO_5042515702" evidence="1">
    <location>
        <begin position="34"/>
        <end position="887"/>
    </location>
</feature>
<evidence type="ECO:0000256" key="1">
    <source>
        <dbReference type="SAM" id="SignalP"/>
    </source>
</evidence>
<evidence type="ECO:0000313" key="4">
    <source>
        <dbReference type="Proteomes" id="UP001258207"/>
    </source>
</evidence>
<dbReference type="InterPro" id="IPR011050">
    <property type="entry name" value="Pectin_lyase_fold/virulence"/>
</dbReference>
<dbReference type="GO" id="GO:0003824">
    <property type="term" value="F:catalytic activity"/>
    <property type="evidence" value="ECO:0007669"/>
    <property type="project" value="UniProtKB-ARBA"/>
</dbReference>
<dbReference type="Proteomes" id="UP001258207">
    <property type="component" value="Chromosome"/>
</dbReference>
<feature type="signal peptide" evidence="1">
    <location>
        <begin position="1"/>
        <end position="33"/>
    </location>
</feature>
<dbReference type="EMBL" id="CP134081">
    <property type="protein sequence ID" value="WNC07886.1"/>
    <property type="molecule type" value="Genomic_DNA"/>
</dbReference>
<keyword evidence="1" id="KW-0732">Signal</keyword>
<dbReference type="Pfam" id="PF05860">
    <property type="entry name" value="TPS"/>
    <property type="match status" value="1"/>
</dbReference>
<dbReference type="SMART" id="SM00912">
    <property type="entry name" value="Haemagg_act"/>
    <property type="match status" value="1"/>
</dbReference>
<dbReference type="InterPro" id="IPR025157">
    <property type="entry name" value="Hemagglutinin_rpt"/>
</dbReference>
<evidence type="ECO:0000313" key="3">
    <source>
        <dbReference type="EMBL" id="WNC07886.1"/>
    </source>
</evidence>
<dbReference type="Gene3D" id="2.160.20.10">
    <property type="entry name" value="Single-stranded right-handed beta-helix, Pectin lyase-like"/>
    <property type="match status" value="1"/>
</dbReference>
<proteinExistence type="predicted"/>
<dbReference type="RefSeq" id="WP_310790948.1">
    <property type="nucleotide sequence ID" value="NZ_CP134081.1"/>
</dbReference>
<reference evidence="3" key="1">
    <citation type="submission" date="2023-09" db="EMBL/GenBank/DDBJ databases">
        <title>First report of Pseudomonas coleopterorum DJ13 causing leaf spot on Rhododendron pulchrum Sweet in China.</title>
        <authorList>
            <person name="Zhang Y."/>
        </authorList>
    </citation>
    <scope>NUCLEOTIDE SEQUENCE</scope>
    <source>
        <strain evidence="3">DJ13</strain>
    </source>
</reference>
<sequence>MLQTNSLKPSFTRHTLGLAISTVLLATLQPALAVELAAVDGPMGTAIVDTQGLAPVINIVAPNAQGLSHNQWQDYNVGTAGVVLNNSLTSGHAQIAGQTLAIGANAQFADTAASTILNEVVGTQGSTIDGEQVIFGQAADYVLSNPNGISLNGARLTLNEANTATYVVGAAVLEDGRIQRYDTRSAEQHLVVDKGGVEVGAGAMRLIAPSIRIDGNLTAGGDLSVLLGRQQVDAQTLAISDITQAPAAIDATLVGAMQAQRIKIISTQDGAGVKMAVDRLQGKQGIEIASAGALGMNALFKKDEPYVQASVDAGTADLKLSSAGDMQLTSLALTGGLIDARSRGRLKFDAFSNSKTTRRDGTAEDTWYSLAPGESNAHVTENEVTHVGNSVVSTARVRLDGSKGIEIAATYIEGPESVDLYTGGGGAGLHAGAVVDQGSRTVWLDGSGAGEERASVYVERAQSTHIKGGSISLPNGTLNGAKIDATGSIDIGGKSFGATLIRGLDLKRTATQGNGTRRVSLTGSRAHEAHRENAFQQQTEIKAQRDLSIGGHDILINGARLAGANVNVHSSGDLIIQGATETARLDGARPGADQALRSFDRTFQSNRSSVVTASKALSLKAKGERFRPGSIFVEGSHLSAKGAMSINARTNLRIHGMAQTQYFSLSGPAWGPVEGELQQGGWNGKGLRNSQARSTLAGGSMQLAAGNLLDMTGSALNSKGDIKLQANDIQLTGSSKSKDIRQEVWVHLDPMPPQVELPDDDSHTQITDRIHNGSSIKAGGNIDISAEKLATHATSVNAAGRFTVSDSLASFEDTPVTDADAIRRHYHGYVAPQQSSWQVLASLPLGVSEPAVPTNNGTTRDSLFVAGEVSAETAQRLKDLNVPLTLR</sequence>
<protein>
    <submittedName>
        <fullName evidence="3">Hemagglutinin repeat-containing protein</fullName>
    </submittedName>
</protein>
<feature type="domain" description="Filamentous haemagglutinin FhaB/tRNA nuclease CdiA-like TPS" evidence="2">
    <location>
        <begin position="51"/>
        <end position="176"/>
    </location>
</feature>
<name>A0AAJ6MRH2_9PSED</name>
<dbReference type="InterPro" id="IPR008638">
    <property type="entry name" value="FhaB/CdiA-like_TPS"/>
</dbReference>
<dbReference type="NCBIfam" id="TIGR01901">
    <property type="entry name" value="adhes_NPXG"/>
    <property type="match status" value="1"/>
</dbReference>
<evidence type="ECO:0000259" key="2">
    <source>
        <dbReference type="SMART" id="SM00912"/>
    </source>
</evidence>
<gene>
    <name evidence="3" type="ORF">RI108_11105</name>
</gene>
<dbReference type="AlphaFoldDB" id="A0AAJ6MRH2"/>
<accession>A0AAJ6MRH2</accession>
<dbReference type="Pfam" id="PF13332">
    <property type="entry name" value="Fil_haemagg_2"/>
    <property type="match status" value="1"/>
</dbReference>
<dbReference type="SUPFAM" id="SSF51126">
    <property type="entry name" value="Pectin lyase-like"/>
    <property type="match status" value="1"/>
</dbReference>
<organism evidence="3 4">
    <name type="scientific">Pseudomonas coleopterorum</name>
    <dbReference type="NCBI Taxonomy" id="1605838"/>
    <lineage>
        <taxon>Bacteria</taxon>
        <taxon>Pseudomonadati</taxon>
        <taxon>Pseudomonadota</taxon>
        <taxon>Gammaproteobacteria</taxon>
        <taxon>Pseudomonadales</taxon>
        <taxon>Pseudomonadaceae</taxon>
        <taxon>Pseudomonas</taxon>
    </lineage>
</organism>
<dbReference type="InterPro" id="IPR012334">
    <property type="entry name" value="Pectin_lyas_fold"/>
</dbReference>